<evidence type="ECO:0000313" key="1">
    <source>
        <dbReference type="EMBL" id="MED6151070.1"/>
    </source>
</evidence>
<gene>
    <name evidence="1" type="ORF">PIB30_078759</name>
</gene>
<proteinExistence type="predicted"/>
<evidence type="ECO:0000313" key="2">
    <source>
        <dbReference type="Proteomes" id="UP001341840"/>
    </source>
</evidence>
<accession>A0ABU6TSA7</accession>
<protein>
    <submittedName>
        <fullName evidence="1">Uncharacterized protein</fullName>
    </submittedName>
</protein>
<sequence>MEAMACMDGGGDHYSPTTSGGHNFRSGTPIDAPFAPTRSLFRPLRFYTNKNATIDDVYVSGACR</sequence>
<dbReference type="EMBL" id="JASCZI010091718">
    <property type="protein sequence ID" value="MED6151070.1"/>
    <property type="molecule type" value="Genomic_DNA"/>
</dbReference>
<keyword evidence="2" id="KW-1185">Reference proteome</keyword>
<dbReference type="Proteomes" id="UP001341840">
    <property type="component" value="Unassembled WGS sequence"/>
</dbReference>
<organism evidence="1 2">
    <name type="scientific">Stylosanthes scabra</name>
    <dbReference type="NCBI Taxonomy" id="79078"/>
    <lineage>
        <taxon>Eukaryota</taxon>
        <taxon>Viridiplantae</taxon>
        <taxon>Streptophyta</taxon>
        <taxon>Embryophyta</taxon>
        <taxon>Tracheophyta</taxon>
        <taxon>Spermatophyta</taxon>
        <taxon>Magnoliopsida</taxon>
        <taxon>eudicotyledons</taxon>
        <taxon>Gunneridae</taxon>
        <taxon>Pentapetalae</taxon>
        <taxon>rosids</taxon>
        <taxon>fabids</taxon>
        <taxon>Fabales</taxon>
        <taxon>Fabaceae</taxon>
        <taxon>Papilionoideae</taxon>
        <taxon>50 kb inversion clade</taxon>
        <taxon>dalbergioids sensu lato</taxon>
        <taxon>Dalbergieae</taxon>
        <taxon>Pterocarpus clade</taxon>
        <taxon>Stylosanthes</taxon>
    </lineage>
</organism>
<comment type="caution">
    <text evidence="1">The sequence shown here is derived from an EMBL/GenBank/DDBJ whole genome shotgun (WGS) entry which is preliminary data.</text>
</comment>
<reference evidence="1 2" key="1">
    <citation type="journal article" date="2023" name="Plants (Basel)">
        <title>Bridging the Gap: Combining Genomics and Transcriptomics Approaches to Understand Stylosanthes scabra, an Orphan Legume from the Brazilian Caatinga.</title>
        <authorList>
            <person name="Ferreira-Neto J.R.C."/>
            <person name="da Silva M.D."/>
            <person name="Binneck E."/>
            <person name="de Melo N.F."/>
            <person name="da Silva R.H."/>
            <person name="de Melo A.L.T.M."/>
            <person name="Pandolfi V."/>
            <person name="Bustamante F.O."/>
            <person name="Brasileiro-Vidal A.C."/>
            <person name="Benko-Iseppon A.M."/>
        </authorList>
    </citation>
    <scope>NUCLEOTIDE SEQUENCE [LARGE SCALE GENOMIC DNA]</scope>
    <source>
        <tissue evidence="1">Leaves</tissue>
    </source>
</reference>
<name>A0ABU6TSA7_9FABA</name>